<comment type="caution">
    <text evidence="14">The sequence shown here is derived from an EMBL/GenBank/DDBJ whole genome shotgun (WGS) entry which is preliminary data.</text>
</comment>
<evidence type="ECO:0000256" key="6">
    <source>
        <dbReference type="ARBA" id="ARBA00049442"/>
    </source>
</evidence>
<keyword evidence="15" id="KW-1185">Reference proteome</keyword>
<dbReference type="InterPro" id="IPR006151">
    <property type="entry name" value="Shikm_DH/Glu-tRNA_Rdtase"/>
</dbReference>
<proteinExistence type="inferred from homology"/>
<dbReference type="GO" id="GO:0050661">
    <property type="term" value="F:NADP binding"/>
    <property type="evidence" value="ECO:0007669"/>
    <property type="project" value="InterPro"/>
</dbReference>
<name>A0A4V2SY96_9BACL</name>
<dbReference type="InterPro" id="IPR022893">
    <property type="entry name" value="Shikimate_DH_fam"/>
</dbReference>
<reference evidence="14 15" key="1">
    <citation type="submission" date="2019-03" db="EMBL/GenBank/DDBJ databases">
        <title>Genomic Encyclopedia of Type Strains, Phase IV (KMG-IV): sequencing the most valuable type-strain genomes for metagenomic binning, comparative biology and taxonomic classification.</title>
        <authorList>
            <person name="Goeker M."/>
        </authorList>
    </citation>
    <scope>NUCLEOTIDE SEQUENCE [LARGE SCALE GENOMIC DNA]</scope>
    <source>
        <strain evidence="14 15">DSM 46831</strain>
    </source>
</reference>
<dbReference type="SUPFAM" id="SSF51735">
    <property type="entry name" value="NAD(P)-binding Rossmann-fold domains"/>
    <property type="match status" value="1"/>
</dbReference>
<dbReference type="GO" id="GO:0008652">
    <property type="term" value="P:amino acid biosynthetic process"/>
    <property type="evidence" value="ECO:0007669"/>
    <property type="project" value="UniProtKB-KW"/>
</dbReference>
<dbReference type="AlphaFoldDB" id="A0A4V2SY96"/>
<dbReference type="GO" id="GO:0009073">
    <property type="term" value="P:aromatic amino acid family biosynthetic process"/>
    <property type="evidence" value="ECO:0007669"/>
    <property type="project" value="UniProtKB-KW"/>
</dbReference>
<evidence type="ECO:0000256" key="10">
    <source>
        <dbReference type="HAMAP-Rule" id="MF_00222"/>
    </source>
</evidence>
<keyword evidence="2 10" id="KW-0028">Amino-acid biosynthesis</keyword>
<keyword evidence="4 10" id="KW-0560">Oxidoreductase</keyword>
<dbReference type="Proteomes" id="UP000294746">
    <property type="component" value="Unassembled WGS sequence"/>
</dbReference>
<evidence type="ECO:0000256" key="3">
    <source>
        <dbReference type="ARBA" id="ARBA00022857"/>
    </source>
</evidence>
<feature type="domain" description="SDH C-terminal" evidence="13">
    <location>
        <begin position="240"/>
        <end position="270"/>
    </location>
</feature>
<dbReference type="CDD" id="cd01065">
    <property type="entry name" value="NAD_bind_Shikimate_DH"/>
    <property type="match status" value="1"/>
</dbReference>
<evidence type="ECO:0000256" key="4">
    <source>
        <dbReference type="ARBA" id="ARBA00023002"/>
    </source>
</evidence>
<organism evidence="14 15">
    <name type="scientific">Baia soyae</name>
    <dbReference type="NCBI Taxonomy" id="1544746"/>
    <lineage>
        <taxon>Bacteria</taxon>
        <taxon>Bacillati</taxon>
        <taxon>Bacillota</taxon>
        <taxon>Bacilli</taxon>
        <taxon>Bacillales</taxon>
        <taxon>Thermoactinomycetaceae</taxon>
        <taxon>Baia</taxon>
    </lineage>
</organism>
<dbReference type="InterPro" id="IPR036291">
    <property type="entry name" value="NAD(P)-bd_dom_sf"/>
</dbReference>
<evidence type="ECO:0000313" key="15">
    <source>
        <dbReference type="Proteomes" id="UP000294746"/>
    </source>
</evidence>
<keyword evidence="5 10" id="KW-0057">Aromatic amino acid biosynthesis</keyword>
<dbReference type="GO" id="GO:0009423">
    <property type="term" value="P:chorismate biosynthetic process"/>
    <property type="evidence" value="ECO:0007669"/>
    <property type="project" value="UniProtKB-UniRule"/>
</dbReference>
<dbReference type="HAMAP" id="MF_00222">
    <property type="entry name" value="Shikimate_DH_AroE"/>
    <property type="match status" value="1"/>
</dbReference>
<feature type="binding site" evidence="10">
    <location>
        <position position="240"/>
    </location>
    <ligand>
        <name>NADP(+)</name>
        <dbReference type="ChEBI" id="CHEBI:58349"/>
    </ligand>
</feature>
<feature type="binding site" evidence="10">
    <location>
        <begin position="125"/>
        <end position="129"/>
    </location>
    <ligand>
        <name>NADP(+)</name>
        <dbReference type="ChEBI" id="CHEBI:58349"/>
    </ligand>
</feature>
<accession>A0A4V2SY96</accession>
<dbReference type="PANTHER" id="PTHR21089">
    <property type="entry name" value="SHIKIMATE DEHYDROGENASE"/>
    <property type="match status" value="1"/>
</dbReference>
<evidence type="ECO:0000259" key="11">
    <source>
        <dbReference type="Pfam" id="PF01488"/>
    </source>
</evidence>
<evidence type="ECO:0000259" key="12">
    <source>
        <dbReference type="Pfam" id="PF08501"/>
    </source>
</evidence>
<feature type="binding site" evidence="10">
    <location>
        <position position="217"/>
    </location>
    <ligand>
        <name>NADP(+)</name>
        <dbReference type="ChEBI" id="CHEBI:58349"/>
    </ligand>
</feature>
<dbReference type="GO" id="GO:0019632">
    <property type="term" value="P:shikimate metabolic process"/>
    <property type="evidence" value="ECO:0007669"/>
    <property type="project" value="InterPro"/>
</dbReference>
<comment type="pathway">
    <text evidence="9">Aromatic compound metabolism; 3,4-dihydroxybenzoate biosynthesis; 3-dehydroquinate from D-quinate (NAD(+) route).</text>
</comment>
<comment type="catalytic activity">
    <reaction evidence="7">
        <text>L-quinate + NAD(+) = 3-dehydroquinate + NADH + H(+)</text>
        <dbReference type="Rhea" id="RHEA:22364"/>
        <dbReference type="ChEBI" id="CHEBI:15378"/>
        <dbReference type="ChEBI" id="CHEBI:29751"/>
        <dbReference type="ChEBI" id="CHEBI:32364"/>
        <dbReference type="ChEBI" id="CHEBI:57540"/>
        <dbReference type="ChEBI" id="CHEBI:57945"/>
        <dbReference type="EC" id="1.1.1.24"/>
    </reaction>
</comment>
<dbReference type="GO" id="GO:0005829">
    <property type="term" value="C:cytosol"/>
    <property type="evidence" value="ECO:0007669"/>
    <property type="project" value="TreeGrafter"/>
</dbReference>
<dbReference type="NCBIfam" id="TIGR00507">
    <property type="entry name" value="aroE"/>
    <property type="match status" value="1"/>
</dbReference>
<feature type="binding site" evidence="10">
    <location>
        <begin position="13"/>
        <end position="15"/>
    </location>
    <ligand>
        <name>shikimate</name>
        <dbReference type="ChEBI" id="CHEBI:36208"/>
    </ligand>
</feature>
<comment type="pathway">
    <text evidence="1 10">Metabolic intermediate biosynthesis; chorismate biosynthesis; chorismate from D-erythrose 4-phosphate and phosphoenolpyruvate: step 4/7.</text>
</comment>
<comment type="function">
    <text evidence="10">Involved in the biosynthesis of the chorismate, which leads to the biosynthesis of aromatic amino acids. Catalyzes the reversible NADPH linked reduction of 3-dehydroshikimate (DHSA) to yield shikimate (SA).</text>
</comment>
<evidence type="ECO:0000256" key="7">
    <source>
        <dbReference type="ARBA" id="ARBA00051639"/>
    </source>
</evidence>
<evidence type="ECO:0000256" key="8">
    <source>
        <dbReference type="ARBA" id="ARBA00052329"/>
    </source>
</evidence>
<comment type="catalytic activity">
    <reaction evidence="8">
        <text>shikimate + NAD(+) = 3-dehydroshikimate + NADH + H(+)</text>
        <dbReference type="Rhea" id="RHEA:17741"/>
        <dbReference type="ChEBI" id="CHEBI:15378"/>
        <dbReference type="ChEBI" id="CHEBI:16630"/>
        <dbReference type="ChEBI" id="CHEBI:36208"/>
        <dbReference type="ChEBI" id="CHEBI:57540"/>
        <dbReference type="ChEBI" id="CHEBI:57945"/>
    </reaction>
</comment>
<sequence>MRLGLIGDPVGHSRSPQMMRAAFAHMGLDASYETVAVLKEELFQDVGQEPISGWDGFNVTIPHKVGIMGLLDDVDESARTIGAVNTVVVRDRKRIGYNTDGVGYLRSLKQETGINVPGQSVVILGAGGAARAVATILAKEGATRIQILNRTYSKAEELANHLGRWTTAKACSLGDGKEAISQATLLINTTSIGMHPHVDQLPIPEEWISPHLLVSDLIYNPKETPLIQKARQKGCEVHYGLGMLVHQAAYALELWTGQKAPVEVMRRVLEESLIVQNT</sequence>
<feature type="binding site" evidence="10">
    <location>
        <position position="247"/>
    </location>
    <ligand>
        <name>shikimate</name>
        <dbReference type="ChEBI" id="CHEBI:36208"/>
    </ligand>
</feature>
<dbReference type="Gene3D" id="3.40.50.10860">
    <property type="entry name" value="Leucine Dehydrogenase, chain A, domain 1"/>
    <property type="match status" value="1"/>
</dbReference>
<feature type="binding site" evidence="10">
    <location>
        <begin position="149"/>
        <end position="154"/>
    </location>
    <ligand>
        <name>NADP(+)</name>
        <dbReference type="ChEBI" id="CHEBI:58349"/>
    </ligand>
</feature>
<dbReference type="GO" id="GO:0030266">
    <property type="term" value="F:quinate 3-dehydrogenase (NAD+) activity"/>
    <property type="evidence" value="ECO:0007669"/>
    <property type="project" value="UniProtKB-EC"/>
</dbReference>
<dbReference type="Pfam" id="PF01488">
    <property type="entry name" value="Shikimate_DH"/>
    <property type="match status" value="1"/>
</dbReference>
<dbReference type="InterPro" id="IPR046346">
    <property type="entry name" value="Aminoacid_DH-like_N_sf"/>
</dbReference>
<comment type="catalytic activity">
    <reaction evidence="6 10">
        <text>shikimate + NADP(+) = 3-dehydroshikimate + NADPH + H(+)</text>
        <dbReference type="Rhea" id="RHEA:17737"/>
        <dbReference type="ChEBI" id="CHEBI:15378"/>
        <dbReference type="ChEBI" id="CHEBI:16630"/>
        <dbReference type="ChEBI" id="CHEBI:36208"/>
        <dbReference type="ChEBI" id="CHEBI:57783"/>
        <dbReference type="ChEBI" id="CHEBI:58349"/>
        <dbReference type="EC" id="1.1.1.25"/>
    </reaction>
</comment>
<dbReference type="Pfam" id="PF08501">
    <property type="entry name" value="Shikimate_dh_N"/>
    <property type="match status" value="1"/>
</dbReference>
<evidence type="ECO:0000256" key="1">
    <source>
        <dbReference type="ARBA" id="ARBA00004871"/>
    </source>
</evidence>
<feature type="domain" description="Quinate/shikimate 5-dehydrogenase/glutamyl-tRNA reductase" evidence="11">
    <location>
        <begin position="115"/>
        <end position="191"/>
    </location>
</feature>
<dbReference type="UniPathway" id="UPA00053">
    <property type="reaction ID" value="UER00087"/>
</dbReference>
<evidence type="ECO:0000313" key="14">
    <source>
        <dbReference type="EMBL" id="TCP69289.1"/>
    </source>
</evidence>
<dbReference type="SUPFAM" id="SSF53223">
    <property type="entry name" value="Aminoacid dehydrogenase-like, N-terminal domain"/>
    <property type="match status" value="1"/>
</dbReference>
<dbReference type="GO" id="GO:0004764">
    <property type="term" value="F:shikimate 3-dehydrogenase (NADP+) activity"/>
    <property type="evidence" value="ECO:0007669"/>
    <property type="project" value="UniProtKB-UniRule"/>
</dbReference>
<dbReference type="PANTHER" id="PTHR21089:SF1">
    <property type="entry name" value="BIFUNCTIONAL 3-DEHYDROQUINATE DEHYDRATASE_SHIKIMATE DEHYDROGENASE, CHLOROPLASTIC"/>
    <property type="match status" value="1"/>
</dbReference>
<dbReference type="InterPro" id="IPR013708">
    <property type="entry name" value="Shikimate_DH-bd_N"/>
</dbReference>
<dbReference type="EMBL" id="SLXV01000010">
    <property type="protein sequence ID" value="TCP69289.1"/>
    <property type="molecule type" value="Genomic_DNA"/>
</dbReference>
<feature type="binding site" evidence="10">
    <location>
        <position position="219"/>
    </location>
    <ligand>
        <name>shikimate</name>
        <dbReference type="ChEBI" id="CHEBI:36208"/>
    </ligand>
</feature>
<evidence type="ECO:0000259" key="13">
    <source>
        <dbReference type="Pfam" id="PF18317"/>
    </source>
</evidence>
<feature type="binding site" evidence="10">
    <location>
        <position position="76"/>
    </location>
    <ligand>
        <name>NADP(+)</name>
        <dbReference type="ChEBI" id="CHEBI:58349"/>
    </ligand>
</feature>
<evidence type="ECO:0000256" key="2">
    <source>
        <dbReference type="ARBA" id="ARBA00022605"/>
    </source>
</evidence>
<comment type="subunit">
    <text evidence="10">Homodimer.</text>
</comment>
<evidence type="ECO:0000256" key="5">
    <source>
        <dbReference type="ARBA" id="ARBA00023141"/>
    </source>
</evidence>
<dbReference type="InterPro" id="IPR041121">
    <property type="entry name" value="SDH_C"/>
</dbReference>
<dbReference type="EC" id="1.1.1.25" evidence="10"/>
<feature type="binding site" evidence="10">
    <location>
        <position position="100"/>
    </location>
    <ligand>
        <name>shikimate</name>
        <dbReference type="ChEBI" id="CHEBI:36208"/>
    </ligand>
</feature>
<keyword evidence="3 10" id="KW-0521">NADP</keyword>
<evidence type="ECO:0000256" key="9">
    <source>
        <dbReference type="ARBA" id="ARBA00060613"/>
    </source>
</evidence>
<gene>
    <name evidence="10" type="primary">aroE</name>
    <name evidence="14" type="ORF">EDD57_11011</name>
</gene>
<dbReference type="Gene3D" id="3.40.50.720">
    <property type="entry name" value="NAD(P)-binding Rossmann-like Domain"/>
    <property type="match status" value="1"/>
</dbReference>
<dbReference type="FunFam" id="3.40.50.720:FF:000086">
    <property type="entry name" value="Quinate/shikimate dehydrogenase"/>
    <property type="match status" value="1"/>
</dbReference>
<feature type="binding site" evidence="10">
    <location>
        <position position="60"/>
    </location>
    <ligand>
        <name>shikimate</name>
        <dbReference type="ChEBI" id="CHEBI:36208"/>
    </ligand>
</feature>
<dbReference type="GO" id="GO:0052734">
    <property type="term" value="F:shikimate 3-dehydrogenase (NAD+) activity"/>
    <property type="evidence" value="ECO:0007669"/>
    <property type="project" value="RHEA"/>
</dbReference>
<comment type="similarity">
    <text evidence="10">Belongs to the shikimate dehydrogenase family.</text>
</comment>
<feature type="domain" description="Shikimate dehydrogenase substrate binding N-terminal" evidence="12">
    <location>
        <begin position="5"/>
        <end position="87"/>
    </location>
</feature>
<feature type="binding site" evidence="10">
    <location>
        <position position="85"/>
    </location>
    <ligand>
        <name>shikimate</name>
        <dbReference type="ChEBI" id="CHEBI:36208"/>
    </ligand>
</feature>
<dbReference type="NCBIfam" id="NF001319">
    <property type="entry name" value="PRK00258.3-3"/>
    <property type="match status" value="1"/>
</dbReference>
<protein>
    <recommendedName>
        <fullName evidence="10">Shikimate dehydrogenase (NADP(+))</fullName>
        <shortName evidence="10">SDH</shortName>
        <ecNumber evidence="10">1.1.1.25</ecNumber>
    </recommendedName>
</protein>
<dbReference type="InterPro" id="IPR011342">
    <property type="entry name" value="Shikimate_DH"/>
</dbReference>
<feature type="active site" description="Proton acceptor" evidence="10">
    <location>
        <position position="64"/>
    </location>
</feature>
<dbReference type="Pfam" id="PF18317">
    <property type="entry name" value="SDH_C"/>
    <property type="match status" value="1"/>
</dbReference>